<proteinExistence type="predicted"/>
<evidence type="ECO:0000313" key="2">
    <source>
        <dbReference type="Proteomes" id="UP001374584"/>
    </source>
</evidence>
<dbReference type="AlphaFoldDB" id="A0AAN9MA45"/>
<reference evidence="1 2" key="1">
    <citation type="submission" date="2024-01" db="EMBL/GenBank/DDBJ databases">
        <title>The genomes of 5 underutilized Papilionoideae crops provide insights into root nodulation and disease resistanc.</title>
        <authorList>
            <person name="Jiang F."/>
        </authorList>
    </citation>
    <scope>NUCLEOTIDE SEQUENCE [LARGE SCALE GENOMIC DNA]</scope>
    <source>
        <strain evidence="1">JINMINGXINNONG_FW02</strain>
        <tissue evidence="1">Leaves</tissue>
    </source>
</reference>
<evidence type="ECO:0000313" key="1">
    <source>
        <dbReference type="EMBL" id="KAK7347708.1"/>
    </source>
</evidence>
<comment type="caution">
    <text evidence="1">The sequence shown here is derived from an EMBL/GenBank/DDBJ whole genome shotgun (WGS) entry which is preliminary data.</text>
</comment>
<keyword evidence="2" id="KW-1185">Reference proteome</keyword>
<sequence length="87" mass="9943">MIIDLKWVTETGRTAKPSDNIDKMEAKSSVSRLDMEYMRKADSDKSSKMKMSHHLQVATPGSTHFLFDASFCRFAYIGRYSTSVKPF</sequence>
<name>A0AAN9MA45_PHACN</name>
<dbReference type="Proteomes" id="UP001374584">
    <property type="component" value="Unassembled WGS sequence"/>
</dbReference>
<accession>A0AAN9MA45</accession>
<gene>
    <name evidence="1" type="ORF">VNO80_22247</name>
</gene>
<organism evidence="1 2">
    <name type="scientific">Phaseolus coccineus</name>
    <name type="common">Scarlet runner bean</name>
    <name type="synonym">Phaseolus multiflorus</name>
    <dbReference type="NCBI Taxonomy" id="3886"/>
    <lineage>
        <taxon>Eukaryota</taxon>
        <taxon>Viridiplantae</taxon>
        <taxon>Streptophyta</taxon>
        <taxon>Embryophyta</taxon>
        <taxon>Tracheophyta</taxon>
        <taxon>Spermatophyta</taxon>
        <taxon>Magnoliopsida</taxon>
        <taxon>eudicotyledons</taxon>
        <taxon>Gunneridae</taxon>
        <taxon>Pentapetalae</taxon>
        <taxon>rosids</taxon>
        <taxon>fabids</taxon>
        <taxon>Fabales</taxon>
        <taxon>Fabaceae</taxon>
        <taxon>Papilionoideae</taxon>
        <taxon>50 kb inversion clade</taxon>
        <taxon>NPAAA clade</taxon>
        <taxon>indigoferoid/millettioid clade</taxon>
        <taxon>Phaseoleae</taxon>
        <taxon>Phaseolus</taxon>
    </lineage>
</organism>
<protein>
    <submittedName>
        <fullName evidence="1">Uncharacterized protein</fullName>
    </submittedName>
</protein>
<dbReference type="EMBL" id="JAYMYR010000008">
    <property type="protein sequence ID" value="KAK7347708.1"/>
    <property type="molecule type" value="Genomic_DNA"/>
</dbReference>